<organism evidence="15 16">
    <name type="scientific">Sphaerisporangium album</name>
    <dbReference type="NCBI Taxonomy" id="509200"/>
    <lineage>
        <taxon>Bacteria</taxon>
        <taxon>Bacillati</taxon>
        <taxon>Actinomycetota</taxon>
        <taxon>Actinomycetes</taxon>
        <taxon>Streptosporangiales</taxon>
        <taxon>Streptosporangiaceae</taxon>
        <taxon>Sphaerisporangium</taxon>
    </lineage>
</organism>
<accession>A0A367F946</accession>
<dbReference type="InterPro" id="IPR005493">
    <property type="entry name" value="RraA/RraA-like"/>
</dbReference>
<dbReference type="SUPFAM" id="SSF89562">
    <property type="entry name" value="RraA-like"/>
    <property type="match status" value="1"/>
</dbReference>
<proteinExistence type="inferred from homology"/>
<dbReference type="EC" id="4.1.3.17" evidence="5"/>
<protein>
    <recommendedName>
        <fullName evidence="7">Putative 4-hydroxy-4-methyl-2-oxoglutarate aldolase</fullName>
        <ecNumber evidence="6">4.1.1.112</ecNumber>
        <ecNumber evidence="5">4.1.3.17</ecNumber>
    </recommendedName>
    <alternativeName>
        <fullName evidence="11">Oxaloacetate decarboxylase</fullName>
    </alternativeName>
    <alternativeName>
        <fullName evidence="9">Regulator of ribonuclease activity homolog</fullName>
    </alternativeName>
    <alternativeName>
        <fullName evidence="10">RraA-like protein</fullName>
    </alternativeName>
</protein>
<reference evidence="15 16" key="1">
    <citation type="submission" date="2018-06" db="EMBL/GenBank/DDBJ databases">
        <title>Sphaerisporangium craniellae sp. nov., isolated from a marine sponge in the South China Sea.</title>
        <authorList>
            <person name="Li L."/>
        </authorList>
    </citation>
    <scope>NUCLEOTIDE SEQUENCE [LARGE SCALE GENOMIC DNA]</scope>
    <source>
        <strain evidence="15 16">CCTCC AA 208026</strain>
    </source>
</reference>
<keyword evidence="13" id="KW-0460">Magnesium</keyword>
<comment type="catalytic activity">
    <reaction evidence="1">
        <text>4-hydroxy-4-methyl-2-oxoglutarate = 2 pyruvate</text>
        <dbReference type="Rhea" id="RHEA:22748"/>
        <dbReference type="ChEBI" id="CHEBI:15361"/>
        <dbReference type="ChEBI" id="CHEBI:58276"/>
        <dbReference type="EC" id="4.1.3.17"/>
    </reaction>
</comment>
<feature type="binding site" evidence="13">
    <location>
        <position position="171"/>
    </location>
    <ligand>
        <name>substrate</name>
    </ligand>
</feature>
<feature type="binding site" evidence="13">
    <location>
        <position position="172"/>
    </location>
    <ligand>
        <name>Mg(2+)</name>
        <dbReference type="ChEBI" id="CHEBI:18420"/>
    </ligand>
</feature>
<evidence type="ECO:0000256" key="6">
    <source>
        <dbReference type="ARBA" id="ARBA00012947"/>
    </source>
</evidence>
<dbReference type="CDD" id="cd16841">
    <property type="entry name" value="RraA_family"/>
    <property type="match status" value="1"/>
</dbReference>
<dbReference type="GO" id="GO:0046872">
    <property type="term" value="F:metal ion binding"/>
    <property type="evidence" value="ECO:0007669"/>
    <property type="project" value="UniProtKB-KW"/>
</dbReference>
<dbReference type="EC" id="4.1.1.112" evidence="6"/>
<dbReference type="EMBL" id="QOIL01000020">
    <property type="protein sequence ID" value="RCG26207.1"/>
    <property type="molecule type" value="Genomic_DNA"/>
</dbReference>
<name>A0A367F946_9ACTN</name>
<comment type="function">
    <text evidence="8">Catalyzes the aldol cleavage of 4-hydroxy-4-methyl-2-oxoglutarate (HMG) into 2 molecules of pyruvate. Also contains a secondary oxaloacetate (OAA) decarboxylase activity due to the common pyruvate enolate transition state formed following C-C bond cleavage in the retro-aldol and decarboxylation reactions.</text>
</comment>
<evidence type="ECO:0000256" key="12">
    <source>
        <dbReference type="ARBA" id="ARBA00047973"/>
    </source>
</evidence>
<dbReference type="AlphaFoldDB" id="A0A367F946"/>
<evidence type="ECO:0000256" key="3">
    <source>
        <dbReference type="ARBA" id="ARBA00008621"/>
    </source>
</evidence>
<evidence type="ECO:0000256" key="10">
    <source>
        <dbReference type="ARBA" id="ARBA00030169"/>
    </source>
</evidence>
<comment type="similarity">
    <text evidence="3">Belongs to the class II aldolase/RraA-like family.</text>
</comment>
<evidence type="ECO:0000256" key="1">
    <source>
        <dbReference type="ARBA" id="ARBA00001342"/>
    </source>
</evidence>
<comment type="cofactor">
    <cofactor evidence="2">
        <name>a divalent metal cation</name>
        <dbReference type="ChEBI" id="CHEBI:60240"/>
    </cofactor>
</comment>
<evidence type="ECO:0000256" key="4">
    <source>
        <dbReference type="ARBA" id="ARBA00011233"/>
    </source>
</evidence>
<dbReference type="InterPro" id="IPR036704">
    <property type="entry name" value="RraA/RraA-like_sf"/>
</dbReference>
<comment type="subunit">
    <text evidence="4">Homotrimer.</text>
</comment>
<evidence type="ECO:0000256" key="14">
    <source>
        <dbReference type="SAM" id="MobiDB-lite"/>
    </source>
</evidence>
<feature type="binding site" evidence="13">
    <location>
        <begin position="148"/>
        <end position="152"/>
    </location>
    <ligand>
        <name>substrate</name>
    </ligand>
</feature>
<dbReference type="PANTHER" id="PTHR33254:SF4">
    <property type="entry name" value="4-HYDROXY-4-METHYL-2-OXOGLUTARATE ALDOLASE 3-RELATED"/>
    <property type="match status" value="1"/>
</dbReference>
<evidence type="ECO:0000256" key="7">
    <source>
        <dbReference type="ARBA" id="ARBA00016549"/>
    </source>
</evidence>
<comment type="cofactor">
    <cofactor evidence="13">
        <name>Mg(2+)</name>
        <dbReference type="ChEBI" id="CHEBI:18420"/>
    </cofactor>
</comment>
<evidence type="ECO:0000256" key="8">
    <source>
        <dbReference type="ARBA" id="ARBA00025046"/>
    </source>
</evidence>
<dbReference type="PANTHER" id="PTHR33254">
    <property type="entry name" value="4-HYDROXY-4-METHYL-2-OXOGLUTARATE ALDOLASE 3-RELATED"/>
    <property type="match status" value="1"/>
</dbReference>
<evidence type="ECO:0000256" key="5">
    <source>
        <dbReference type="ARBA" id="ARBA00012213"/>
    </source>
</evidence>
<dbReference type="Gene3D" id="3.50.30.40">
    <property type="entry name" value="Ribonuclease E inhibitor RraA/RraA-like"/>
    <property type="match status" value="1"/>
</dbReference>
<dbReference type="GO" id="GO:0047443">
    <property type="term" value="F:4-hydroxy-4-methyl-2-oxoglutarate aldolase activity"/>
    <property type="evidence" value="ECO:0007669"/>
    <property type="project" value="UniProtKB-EC"/>
</dbReference>
<dbReference type="Pfam" id="PF03737">
    <property type="entry name" value="RraA-like"/>
    <property type="match status" value="1"/>
</dbReference>
<dbReference type="OrthoDB" id="943692at2"/>
<keyword evidence="16" id="KW-1185">Reference proteome</keyword>
<dbReference type="GO" id="GO:0008948">
    <property type="term" value="F:oxaloacetate decarboxylase activity"/>
    <property type="evidence" value="ECO:0007669"/>
    <property type="project" value="UniProtKB-EC"/>
</dbReference>
<keyword evidence="13" id="KW-0479">Metal-binding</keyword>
<dbReference type="Proteomes" id="UP000253094">
    <property type="component" value="Unassembled WGS sequence"/>
</dbReference>
<feature type="region of interest" description="Disordered" evidence="14">
    <location>
        <begin position="1"/>
        <end position="33"/>
    </location>
</feature>
<evidence type="ECO:0000313" key="15">
    <source>
        <dbReference type="EMBL" id="RCG26207.1"/>
    </source>
</evidence>
<comment type="catalytic activity">
    <reaction evidence="12">
        <text>oxaloacetate + H(+) = pyruvate + CO2</text>
        <dbReference type="Rhea" id="RHEA:15641"/>
        <dbReference type="ChEBI" id="CHEBI:15361"/>
        <dbReference type="ChEBI" id="CHEBI:15378"/>
        <dbReference type="ChEBI" id="CHEBI:16452"/>
        <dbReference type="ChEBI" id="CHEBI:16526"/>
        <dbReference type="EC" id="4.1.1.112"/>
    </reaction>
</comment>
<gene>
    <name evidence="15" type="ORF">DQ384_30005</name>
</gene>
<sequence length="271" mass="28127">MAGGGAADRLRDDRPGHAAAGGALRRPGEPMKRSVREVANDKLGAVEELVTRAGVTTCTIVDVLDGLGVVNAVLPSALRRLSGGGAMAFGTAYTVSWAPVRKGPQIKAASPSTWEQVRDFLVPEVSDGTGRIYVAGAGALLTEAALAGGMSVTYLLRQLGFNGVVLGGAVRDLAVIESMPLPVVAANVVPTDTQGAYRVHETGAECLIGEVRVRTGDWVFSDGNGVVVVPDDLVLDVLKLSAEIEATEQEILRRLGAGERLPGLIDALGRI</sequence>
<evidence type="ECO:0000256" key="11">
    <source>
        <dbReference type="ARBA" id="ARBA00032305"/>
    </source>
</evidence>
<comment type="caution">
    <text evidence="15">The sequence shown here is derived from an EMBL/GenBank/DDBJ whole genome shotgun (WGS) entry which is preliminary data.</text>
</comment>
<evidence type="ECO:0000256" key="2">
    <source>
        <dbReference type="ARBA" id="ARBA00001968"/>
    </source>
</evidence>
<evidence type="ECO:0000256" key="13">
    <source>
        <dbReference type="PIRSR" id="PIRSR605493-1"/>
    </source>
</evidence>
<evidence type="ECO:0000313" key="16">
    <source>
        <dbReference type="Proteomes" id="UP000253094"/>
    </source>
</evidence>
<evidence type="ECO:0000256" key="9">
    <source>
        <dbReference type="ARBA" id="ARBA00029596"/>
    </source>
</evidence>